<organism evidence="1 2">
    <name type="scientific">Candidatus Jettenia caeni</name>
    <dbReference type="NCBI Taxonomy" id="247490"/>
    <lineage>
        <taxon>Bacteria</taxon>
        <taxon>Pseudomonadati</taxon>
        <taxon>Planctomycetota</taxon>
        <taxon>Candidatus Brocadiia</taxon>
        <taxon>Candidatus Brocadiales</taxon>
        <taxon>Candidatus Brocadiaceae</taxon>
        <taxon>Candidatus Jettenia</taxon>
    </lineage>
</organism>
<name>I3IJ89_9BACT</name>
<accession>I3IJ89</accession>
<protein>
    <submittedName>
        <fullName evidence="1">Uncharacterized protein</fullName>
    </submittedName>
</protein>
<dbReference type="EMBL" id="BAFH01000003">
    <property type="protein sequence ID" value="GAB61784.1"/>
    <property type="molecule type" value="Genomic_DNA"/>
</dbReference>
<keyword evidence="2" id="KW-1185">Reference proteome</keyword>
<proteinExistence type="predicted"/>
<reference evidence="1 2" key="1">
    <citation type="journal article" date="2012" name="FEBS Lett.">
        <title>Anammox organism KSU-1 expresses a NirK-type copper-containing nitrite reductase instead of a NirS-type with cytochrome cd1.</title>
        <authorList>
            <person name="Hira D."/>
            <person name="Toh H."/>
            <person name="Migita C.T."/>
            <person name="Okubo H."/>
            <person name="Nishiyama T."/>
            <person name="Hattori M."/>
            <person name="Furukawa K."/>
            <person name="Fujii T."/>
        </authorList>
    </citation>
    <scope>NUCLEOTIDE SEQUENCE [LARGE SCALE GENOMIC DNA]</scope>
</reference>
<dbReference type="Proteomes" id="UP000002985">
    <property type="component" value="Unassembled WGS sequence"/>
</dbReference>
<evidence type="ECO:0000313" key="1">
    <source>
        <dbReference type="EMBL" id="GAB61784.1"/>
    </source>
</evidence>
<dbReference type="AlphaFoldDB" id="I3IJ89"/>
<gene>
    <name evidence="1" type="ORF">KSU1_C0188</name>
</gene>
<sequence length="46" mass="5295">MPDISESILVSDSKFFAAPTLEVSYEQGDFIRVSLRAERSSIRLFW</sequence>
<dbReference type="STRING" id="247490.KSU1_C0188"/>
<comment type="caution">
    <text evidence="1">The sequence shown here is derived from an EMBL/GenBank/DDBJ whole genome shotgun (WGS) entry which is preliminary data.</text>
</comment>
<evidence type="ECO:0000313" key="2">
    <source>
        <dbReference type="Proteomes" id="UP000002985"/>
    </source>
</evidence>